<gene>
    <name evidence="1" type="ORF">V7S43_018637</name>
</gene>
<comment type="caution">
    <text evidence="1">The sequence shown here is derived from an EMBL/GenBank/DDBJ whole genome shotgun (WGS) entry which is preliminary data.</text>
</comment>
<reference evidence="1 2" key="1">
    <citation type="submission" date="2024-09" db="EMBL/GenBank/DDBJ databases">
        <title>Genome sequencing and assembly of Phytophthora oleae, isolate VK10A, causative agent of rot of olive drupes.</title>
        <authorList>
            <person name="Conti Taguali S."/>
            <person name="Riolo M."/>
            <person name="La Spada F."/>
            <person name="Cacciola S.O."/>
            <person name="Dionisio G."/>
        </authorList>
    </citation>
    <scope>NUCLEOTIDE SEQUENCE [LARGE SCALE GENOMIC DNA]</scope>
    <source>
        <strain evidence="1 2">VK10A</strain>
    </source>
</reference>
<evidence type="ECO:0000313" key="1">
    <source>
        <dbReference type="EMBL" id="KAL3656490.1"/>
    </source>
</evidence>
<name>A0ABD3EPY0_9STRA</name>
<sequence length="50" mass="5730">MESKLLTLSGLMNEPRFRRLLKFQARRREGLGGSDLEISTEPMCSGLMSW</sequence>
<dbReference type="AlphaFoldDB" id="A0ABD3EPY0"/>
<dbReference type="Proteomes" id="UP001632037">
    <property type="component" value="Unassembled WGS sequence"/>
</dbReference>
<proteinExistence type="predicted"/>
<accession>A0ABD3EPY0</accession>
<organism evidence="1 2">
    <name type="scientific">Phytophthora oleae</name>
    <dbReference type="NCBI Taxonomy" id="2107226"/>
    <lineage>
        <taxon>Eukaryota</taxon>
        <taxon>Sar</taxon>
        <taxon>Stramenopiles</taxon>
        <taxon>Oomycota</taxon>
        <taxon>Peronosporomycetes</taxon>
        <taxon>Peronosporales</taxon>
        <taxon>Peronosporaceae</taxon>
        <taxon>Phytophthora</taxon>
    </lineage>
</organism>
<keyword evidence="2" id="KW-1185">Reference proteome</keyword>
<evidence type="ECO:0000313" key="2">
    <source>
        <dbReference type="Proteomes" id="UP001632037"/>
    </source>
</evidence>
<protein>
    <submittedName>
        <fullName evidence="1">Uncharacterized protein</fullName>
    </submittedName>
</protein>
<dbReference type="EMBL" id="JBIMZQ010000080">
    <property type="protein sequence ID" value="KAL3656490.1"/>
    <property type="molecule type" value="Genomic_DNA"/>
</dbReference>